<dbReference type="GO" id="GO:0005819">
    <property type="term" value="C:spindle"/>
    <property type="evidence" value="ECO:0007669"/>
    <property type="project" value="UniProtKB-SubCell"/>
</dbReference>
<dbReference type="GO" id="GO:0005880">
    <property type="term" value="C:nuclear microtubule"/>
    <property type="evidence" value="ECO:0007669"/>
    <property type="project" value="TreeGrafter"/>
</dbReference>
<dbReference type="GO" id="GO:0008017">
    <property type="term" value="F:microtubule binding"/>
    <property type="evidence" value="ECO:0007669"/>
    <property type="project" value="TreeGrafter"/>
</dbReference>
<evidence type="ECO:0000259" key="11">
    <source>
        <dbReference type="Pfam" id="PF12214"/>
    </source>
</evidence>
<feature type="compositionally biased region" description="Basic and acidic residues" evidence="9">
    <location>
        <begin position="384"/>
        <end position="397"/>
    </location>
</feature>
<dbReference type="OrthoDB" id="1684416at2759"/>
<sequence>MAIDVAFQFDPDFEFSAPHFYDFTAPESSAQVAEAESWFETSASHDASPFSIHSRDVHLISVDNEDESDGEQMDTSSSQNGDTELSRHLVNAGDVGFEIGGFSSRNLELSLHTPEVSKSRAIQQPTLASPNSLPAKRDHMEMSHKAPFTEKPGSRFVKGHTLRPTQNLNTVQALKRQKLEGGLLKKIVPTNERNCNRTTGSLTVPKAFNFRTEKRLIAAKRENAPSSLAGKSSSPFISVAEKVRRFEMKTRDISLGRDSYNDDAGQEKEKSKLKLTRPKEPELGTSQRTRPARVKSTAELEAEMLAKIPKFKARPLNRKILEAPALLPVPKSTPSLPEFQEFHLRTMERALQHAGTASLASVSSTDSAAVDEFKSHRKSAPGNRHVEVHEPHLETAARARPPKVKSSEEREQEELAKIPKFKARPLDKKIFWSRGDLGIFRNTKREVTTPVEFHFATDERNQSQHQTQIPFDLFSKLSLNSQQESHPPALTKPEPFHLLTEDRGQKKLERMLVELNEQQQKELEQRIPKAHPLPCTTDYPEVPPKPQPKECTVPQPFCLESVIRHETEMLRMADENRRLEEEEMELRKFRAQPISCGKENLKSGVCSGPVFVPERSRKPLTEVQEFTLQVDTRAVERAEFDKKVAEKQNSYKRFREEYEAVRKAEEERLIKSLRRTMVPQALPLPHFDKPFVPKRSSKELTRPRSPKLSLLHNRRERRSSLTFNRRSSTFTIQKRVQMR</sequence>
<dbReference type="PANTHER" id="PTHR14326:SF44">
    <property type="entry name" value="TARGETING PROTEIN FOR XKLP2"/>
    <property type="match status" value="1"/>
</dbReference>
<feature type="coiled-coil region" evidence="8">
    <location>
        <begin position="637"/>
        <end position="664"/>
    </location>
</feature>
<gene>
    <name evidence="12" type="ORF">KP509_17G022600</name>
</gene>
<evidence type="ECO:0000313" key="12">
    <source>
        <dbReference type="EMBL" id="KAH7372811.1"/>
    </source>
</evidence>
<keyword evidence="4" id="KW-0963">Cytoplasm</keyword>
<comment type="similarity">
    <text evidence="3">Belongs to the TPX2 family.</text>
</comment>
<comment type="subcellular location">
    <subcellularLocation>
        <location evidence="2">Cytoplasm</location>
        <location evidence="2">Cytoskeleton</location>
        <location evidence="2">Spindle</location>
    </subcellularLocation>
    <subcellularLocation>
        <location evidence="1">Nucleus</location>
    </subcellularLocation>
</comment>
<keyword evidence="7" id="KW-0539">Nucleus</keyword>
<evidence type="ECO:0000256" key="6">
    <source>
        <dbReference type="ARBA" id="ARBA00023212"/>
    </source>
</evidence>
<feature type="compositionally biased region" description="Basic and acidic residues" evidence="9">
    <location>
        <begin position="405"/>
        <end position="415"/>
    </location>
</feature>
<reference evidence="12" key="1">
    <citation type="submission" date="2021-08" db="EMBL/GenBank/DDBJ databases">
        <title>WGS assembly of Ceratopteris richardii.</title>
        <authorList>
            <person name="Marchant D.B."/>
            <person name="Chen G."/>
            <person name="Jenkins J."/>
            <person name="Shu S."/>
            <person name="Leebens-Mack J."/>
            <person name="Grimwood J."/>
            <person name="Schmutz J."/>
            <person name="Soltis P."/>
            <person name="Soltis D."/>
            <person name="Chen Z.-H."/>
        </authorList>
    </citation>
    <scope>NUCLEOTIDE SEQUENCE</scope>
    <source>
        <strain evidence="12">Whitten #5841</strain>
        <tissue evidence="12">Leaf</tissue>
    </source>
</reference>
<feature type="compositionally biased region" description="Basic and acidic residues" evidence="9">
    <location>
        <begin position="265"/>
        <end position="282"/>
    </location>
</feature>
<comment type="caution">
    <text evidence="12">The sequence shown here is derived from an EMBL/GenBank/DDBJ whole genome shotgun (WGS) entry which is preliminary data.</text>
</comment>
<feature type="domain" description="TPX2 central" evidence="11">
    <location>
        <begin position="388"/>
        <end position="467"/>
    </location>
</feature>
<dbReference type="GO" id="GO:0090307">
    <property type="term" value="P:mitotic spindle assembly"/>
    <property type="evidence" value="ECO:0007669"/>
    <property type="project" value="TreeGrafter"/>
</dbReference>
<evidence type="ECO:0000259" key="10">
    <source>
        <dbReference type="Pfam" id="PF06886"/>
    </source>
</evidence>
<dbReference type="InterPro" id="IPR027329">
    <property type="entry name" value="TPX2_C"/>
</dbReference>
<evidence type="ECO:0000256" key="8">
    <source>
        <dbReference type="SAM" id="Coils"/>
    </source>
</evidence>
<evidence type="ECO:0000256" key="4">
    <source>
        <dbReference type="ARBA" id="ARBA00022490"/>
    </source>
</evidence>
<dbReference type="Pfam" id="PF12214">
    <property type="entry name" value="TPX2_importin"/>
    <property type="match status" value="2"/>
</dbReference>
<dbReference type="AlphaFoldDB" id="A0A8T2STG7"/>
<evidence type="ECO:0000256" key="7">
    <source>
        <dbReference type="ARBA" id="ARBA00023242"/>
    </source>
</evidence>
<accession>A0A8T2STG7</accession>
<feature type="region of interest" description="Disordered" evidence="9">
    <location>
        <begin position="688"/>
        <end position="708"/>
    </location>
</feature>
<dbReference type="InterPro" id="IPR009675">
    <property type="entry name" value="TPX2_fam"/>
</dbReference>
<proteinExistence type="inferred from homology"/>
<evidence type="ECO:0000256" key="3">
    <source>
        <dbReference type="ARBA" id="ARBA00005885"/>
    </source>
</evidence>
<keyword evidence="13" id="KW-1185">Reference proteome</keyword>
<feature type="coiled-coil region" evidence="8">
    <location>
        <begin position="562"/>
        <end position="592"/>
    </location>
</feature>
<evidence type="ECO:0000256" key="2">
    <source>
        <dbReference type="ARBA" id="ARBA00004186"/>
    </source>
</evidence>
<feature type="domain" description="TPX2 C-terminal" evidence="10">
    <location>
        <begin position="626"/>
        <end position="702"/>
    </location>
</feature>
<feature type="region of interest" description="Disordered" evidence="9">
    <location>
        <begin position="370"/>
        <end position="415"/>
    </location>
</feature>
<dbReference type="PANTHER" id="PTHR14326">
    <property type="entry name" value="TARGETING PROTEIN FOR XKLP2"/>
    <property type="match status" value="1"/>
</dbReference>
<keyword evidence="5" id="KW-0493">Microtubule</keyword>
<dbReference type="InterPro" id="IPR027330">
    <property type="entry name" value="TPX2_central_dom"/>
</dbReference>
<keyword evidence="6" id="KW-0206">Cytoskeleton</keyword>
<dbReference type="GO" id="GO:0060236">
    <property type="term" value="P:regulation of mitotic spindle organization"/>
    <property type="evidence" value="ECO:0007669"/>
    <property type="project" value="InterPro"/>
</dbReference>
<dbReference type="Proteomes" id="UP000825935">
    <property type="component" value="Chromosome 17"/>
</dbReference>
<feature type="domain" description="TPX2 central" evidence="11">
    <location>
        <begin position="273"/>
        <end position="375"/>
    </location>
</feature>
<evidence type="ECO:0000256" key="5">
    <source>
        <dbReference type="ARBA" id="ARBA00022701"/>
    </source>
</evidence>
<keyword evidence="8" id="KW-0175">Coiled coil</keyword>
<dbReference type="OMA" id="VRHEREM"/>
<feature type="region of interest" description="Disordered" evidence="9">
    <location>
        <begin position="255"/>
        <end position="294"/>
    </location>
</feature>
<feature type="compositionally biased region" description="Basic and acidic residues" evidence="9">
    <location>
        <begin position="688"/>
        <end position="702"/>
    </location>
</feature>
<name>A0A8T2STG7_CERRI</name>
<evidence type="ECO:0000313" key="13">
    <source>
        <dbReference type="Proteomes" id="UP000825935"/>
    </source>
</evidence>
<organism evidence="12 13">
    <name type="scientific">Ceratopteris richardii</name>
    <name type="common">Triangle waterfern</name>
    <dbReference type="NCBI Taxonomy" id="49495"/>
    <lineage>
        <taxon>Eukaryota</taxon>
        <taxon>Viridiplantae</taxon>
        <taxon>Streptophyta</taxon>
        <taxon>Embryophyta</taxon>
        <taxon>Tracheophyta</taxon>
        <taxon>Polypodiopsida</taxon>
        <taxon>Polypodiidae</taxon>
        <taxon>Polypodiales</taxon>
        <taxon>Pteridineae</taxon>
        <taxon>Pteridaceae</taxon>
        <taxon>Parkerioideae</taxon>
        <taxon>Ceratopteris</taxon>
    </lineage>
</organism>
<dbReference type="GO" id="GO:0030295">
    <property type="term" value="F:protein kinase activator activity"/>
    <property type="evidence" value="ECO:0007669"/>
    <property type="project" value="TreeGrafter"/>
</dbReference>
<dbReference type="EMBL" id="CM035422">
    <property type="protein sequence ID" value="KAH7372811.1"/>
    <property type="molecule type" value="Genomic_DNA"/>
</dbReference>
<evidence type="ECO:0000256" key="1">
    <source>
        <dbReference type="ARBA" id="ARBA00004123"/>
    </source>
</evidence>
<evidence type="ECO:0000256" key="9">
    <source>
        <dbReference type="SAM" id="MobiDB-lite"/>
    </source>
</evidence>
<protein>
    <submittedName>
        <fullName evidence="12">Uncharacterized protein</fullName>
    </submittedName>
</protein>
<dbReference type="Pfam" id="PF06886">
    <property type="entry name" value="TPX2"/>
    <property type="match status" value="1"/>
</dbReference>